<evidence type="ECO:0000313" key="2">
    <source>
        <dbReference type="Proteomes" id="UP000323819"/>
    </source>
</evidence>
<dbReference type="EMBL" id="VSIJ01000002">
    <property type="protein sequence ID" value="TXX67476.1"/>
    <property type="molecule type" value="Genomic_DNA"/>
</dbReference>
<sequence>MKGLEMESSVFQKGFIAYFEGGSNPYLDEDAKEWLRGWNAGKAKEDELIEESMMAFYEALQNEPVDFDRPKSLNALY</sequence>
<evidence type="ECO:0000313" key="1">
    <source>
        <dbReference type="EMBL" id="TXX67476.1"/>
    </source>
</evidence>
<name>A0ABD7SSE3_VIBCL</name>
<dbReference type="Proteomes" id="UP000323819">
    <property type="component" value="Unassembled WGS sequence"/>
</dbReference>
<dbReference type="RefSeq" id="WP_148521213.1">
    <property type="nucleotide sequence ID" value="NZ_CP090388.1"/>
</dbReference>
<proteinExistence type="predicted"/>
<reference evidence="1 2" key="1">
    <citation type="submission" date="2019-06" db="EMBL/GenBank/DDBJ databases">
        <title>Vibrio cholerae phylogeny based on whole-genome sequencing reveals genetic diversity and population strucutre.</title>
        <authorList>
            <person name="Zhiqiu Y."/>
            <person name="Bin L."/>
            <person name="Lingyan J."/>
        </authorList>
    </citation>
    <scope>NUCLEOTIDE SEQUENCE [LARGE SCALE GENOMIC DNA]</scope>
    <source>
        <strain evidence="1 2">N2814</strain>
    </source>
</reference>
<accession>A0ABD7SSE3</accession>
<comment type="caution">
    <text evidence="1">The sequence shown here is derived from an EMBL/GenBank/DDBJ whole genome shotgun (WGS) entry which is preliminary data.</text>
</comment>
<protein>
    <submittedName>
        <fullName evidence="1">Uncharacterized protein</fullName>
    </submittedName>
</protein>
<organism evidence="1 2">
    <name type="scientific">Vibrio cholerae</name>
    <dbReference type="NCBI Taxonomy" id="666"/>
    <lineage>
        <taxon>Bacteria</taxon>
        <taxon>Pseudomonadati</taxon>
        <taxon>Pseudomonadota</taxon>
        <taxon>Gammaproteobacteria</taxon>
        <taxon>Vibrionales</taxon>
        <taxon>Vibrionaceae</taxon>
        <taxon>Vibrio</taxon>
    </lineage>
</organism>
<gene>
    <name evidence="1" type="ORF">FXF03_00465</name>
</gene>
<dbReference type="AlphaFoldDB" id="A0ABD7SSE3"/>